<name>A0A939FVG2_9ACTN</name>
<evidence type="ECO:0000313" key="2">
    <source>
        <dbReference type="Proteomes" id="UP000664781"/>
    </source>
</evidence>
<keyword evidence="2" id="KW-1185">Reference proteome</keyword>
<dbReference type="EMBL" id="JAFMOF010000008">
    <property type="protein sequence ID" value="MBO0657351.1"/>
    <property type="molecule type" value="Genomic_DNA"/>
</dbReference>
<dbReference type="InterPro" id="IPR014622">
    <property type="entry name" value="UCP036794_erythomycin"/>
</dbReference>
<organism evidence="1 2">
    <name type="scientific">Streptomyces triculaminicus</name>
    <dbReference type="NCBI Taxonomy" id="2816232"/>
    <lineage>
        <taxon>Bacteria</taxon>
        <taxon>Bacillati</taxon>
        <taxon>Actinomycetota</taxon>
        <taxon>Actinomycetes</taxon>
        <taxon>Kitasatosporales</taxon>
        <taxon>Streptomycetaceae</taxon>
        <taxon>Streptomyces</taxon>
    </lineage>
</organism>
<dbReference type="AlphaFoldDB" id="A0A939FVG2"/>
<dbReference type="InterPro" id="IPR007815">
    <property type="entry name" value="Emycin_Estase"/>
</dbReference>
<accession>A0A939FVG2</accession>
<gene>
    <name evidence="1" type="ORF">J1792_32965</name>
</gene>
<dbReference type="GO" id="GO:0046677">
    <property type="term" value="P:response to antibiotic"/>
    <property type="evidence" value="ECO:0007669"/>
    <property type="project" value="InterPro"/>
</dbReference>
<proteinExistence type="predicted"/>
<dbReference type="PANTHER" id="PTHR31299">
    <property type="entry name" value="ESTERASE, PUTATIVE (AFU_ORTHOLOGUE AFUA_1G05850)-RELATED"/>
    <property type="match status" value="1"/>
</dbReference>
<dbReference type="InterPro" id="IPR052036">
    <property type="entry name" value="Hydrolase/PRTase-associated"/>
</dbReference>
<dbReference type="Gene3D" id="3.30.1870.10">
    <property type="entry name" value="EreA-like, domain 2"/>
    <property type="match status" value="1"/>
</dbReference>
<sequence length="409" mass="45157">MAGLTRYAHPLRTTAPVGPAADLDAFAAMTRGANFVGLGEVSHGSKDVFTVKERVLRQLVEREGFSAFAMEINWSAAARLNTYLTTGRGDLRQIMREEFQHAYGLTNTEEYLHLFTWVREHNRAGGRQVRLVGMDFADVNPEQYERILGWTGEHAPGLLPELQRHYAALRALPGGVTTRLETYMGLPLAERKKMADDAGAAYRLLKQHATTDPWALQDARVVSQMATSFAFDSDDPAQATAANRHRDRTLAENAVWWQRRTGDRIVVSGHDGHVAYDSAVPAVFPVTMGADLRELVGREYVAVGTTIDSGDYRARTANGESGVFTVAPAAPGSNEYTLDQVPHRDFYIDLRAARRAPDVGAWLDTARPTYVIPGRYPNDPTPPLALGRAFDIVIHLHTVRASVLLPPTK</sequence>
<reference evidence="1" key="1">
    <citation type="submission" date="2021-03" db="EMBL/GenBank/DDBJ databases">
        <title>Streptomyces strains.</title>
        <authorList>
            <person name="Lund M.B."/>
            <person name="Toerring T."/>
        </authorList>
    </citation>
    <scope>NUCLEOTIDE SEQUENCE</scope>
    <source>
        <strain evidence="1">JCM 4242</strain>
    </source>
</reference>
<dbReference type="RefSeq" id="WP_207248914.1">
    <property type="nucleotide sequence ID" value="NZ_JAFMOF010000008.1"/>
</dbReference>
<dbReference type="Gene3D" id="3.40.1660.10">
    <property type="entry name" value="EreA-like (biosynthetic domain)"/>
    <property type="match status" value="1"/>
</dbReference>
<dbReference type="PIRSF" id="PIRSF036794">
    <property type="entry name" value="UCP_erythr_ester"/>
    <property type="match status" value="1"/>
</dbReference>
<comment type="caution">
    <text evidence="1">The sequence shown here is derived from an EMBL/GenBank/DDBJ whole genome shotgun (WGS) entry which is preliminary data.</text>
</comment>
<dbReference type="CDD" id="cd14728">
    <property type="entry name" value="Ere-like"/>
    <property type="match status" value="1"/>
</dbReference>
<evidence type="ECO:0000313" key="1">
    <source>
        <dbReference type="EMBL" id="MBO0657351.1"/>
    </source>
</evidence>
<dbReference type="Gene3D" id="1.20.1440.30">
    <property type="entry name" value="Biosynthetic Protein domain"/>
    <property type="match status" value="1"/>
</dbReference>
<protein>
    <submittedName>
        <fullName evidence="1">Erythromycin esterase family protein</fullName>
    </submittedName>
</protein>
<dbReference type="SUPFAM" id="SSF159501">
    <property type="entry name" value="EreA/ChaN-like"/>
    <property type="match status" value="1"/>
</dbReference>
<dbReference type="Pfam" id="PF05139">
    <property type="entry name" value="Erythro_esteras"/>
    <property type="match status" value="1"/>
</dbReference>
<dbReference type="Proteomes" id="UP000664781">
    <property type="component" value="Unassembled WGS sequence"/>
</dbReference>
<dbReference type="PANTHER" id="PTHR31299:SF0">
    <property type="entry name" value="ESTERASE, PUTATIVE (AFU_ORTHOLOGUE AFUA_1G05850)-RELATED"/>
    <property type="match status" value="1"/>
</dbReference>